<protein>
    <submittedName>
        <fullName evidence="2">Uncharacterized protein</fullName>
    </submittedName>
</protein>
<sequence length="271" mass="30199">METSAARHPTSQDSGPPILRNNIESNMDTHACLIHAFIYQFTIYLSVHLYLSICLSIIHPSISIHLFITTDWDSLRTLHPLFQRPRTVSITLQAFSRRFYPERLTQHLKIFFFYIVSIYISWIYTEAIQVKYLAQGYNGSVLPRNRTFDLSVTSAPYPLCYTAAWLNTSPSVKRWFSTPSRCRDQMNTSPSVKCWFSTPSWCTDQLNTSPLVAVIVAAAVAIVVVVVVAAVVCCCCCCCSFIVVAASVAAAVVVAVVVVLLLLSLCSQAVD</sequence>
<keyword evidence="1" id="KW-1133">Transmembrane helix</keyword>
<evidence type="ECO:0000313" key="3">
    <source>
        <dbReference type="Proteomes" id="UP001044222"/>
    </source>
</evidence>
<feature type="transmembrane region" description="Helical" evidence="1">
    <location>
        <begin position="107"/>
        <end position="124"/>
    </location>
</feature>
<dbReference type="EMBL" id="JAFIRN010000009">
    <property type="protein sequence ID" value="KAG5841639.1"/>
    <property type="molecule type" value="Genomic_DNA"/>
</dbReference>
<accession>A0A9D3M327</accession>
<dbReference type="Proteomes" id="UP001044222">
    <property type="component" value="Chromosome 9"/>
</dbReference>
<keyword evidence="3" id="KW-1185">Reference proteome</keyword>
<feature type="transmembrane region" description="Helical" evidence="1">
    <location>
        <begin position="241"/>
        <end position="265"/>
    </location>
</feature>
<name>A0A9D3M327_ANGAN</name>
<feature type="transmembrane region" description="Helical" evidence="1">
    <location>
        <begin position="211"/>
        <end position="234"/>
    </location>
</feature>
<evidence type="ECO:0000256" key="1">
    <source>
        <dbReference type="SAM" id="Phobius"/>
    </source>
</evidence>
<proteinExistence type="predicted"/>
<gene>
    <name evidence="2" type="ORF">ANANG_G00168760</name>
</gene>
<dbReference type="AlphaFoldDB" id="A0A9D3M327"/>
<feature type="transmembrane region" description="Helical" evidence="1">
    <location>
        <begin position="37"/>
        <end position="58"/>
    </location>
</feature>
<evidence type="ECO:0000313" key="2">
    <source>
        <dbReference type="EMBL" id="KAG5841639.1"/>
    </source>
</evidence>
<keyword evidence="1" id="KW-0472">Membrane</keyword>
<comment type="caution">
    <text evidence="2">The sequence shown here is derived from an EMBL/GenBank/DDBJ whole genome shotgun (WGS) entry which is preliminary data.</text>
</comment>
<organism evidence="2 3">
    <name type="scientific">Anguilla anguilla</name>
    <name type="common">European freshwater eel</name>
    <name type="synonym">Muraena anguilla</name>
    <dbReference type="NCBI Taxonomy" id="7936"/>
    <lineage>
        <taxon>Eukaryota</taxon>
        <taxon>Metazoa</taxon>
        <taxon>Chordata</taxon>
        <taxon>Craniata</taxon>
        <taxon>Vertebrata</taxon>
        <taxon>Euteleostomi</taxon>
        <taxon>Actinopterygii</taxon>
        <taxon>Neopterygii</taxon>
        <taxon>Teleostei</taxon>
        <taxon>Anguilliformes</taxon>
        <taxon>Anguillidae</taxon>
        <taxon>Anguilla</taxon>
    </lineage>
</organism>
<keyword evidence="1" id="KW-0812">Transmembrane</keyword>
<reference evidence="2" key="1">
    <citation type="submission" date="2021-01" db="EMBL/GenBank/DDBJ databases">
        <title>A chromosome-scale assembly of European eel, Anguilla anguilla.</title>
        <authorList>
            <person name="Henkel C."/>
            <person name="Jong-Raadsen S.A."/>
            <person name="Dufour S."/>
            <person name="Weltzien F.-A."/>
            <person name="Palstra A.P."/>
            <person name="Pelster B."/>
            <person name="Spaink H.P."/>
            <person name="Van Den Thillart G.E."/>
            <person name="Jansen H."/>
            <person name="Zahm M."/>
            <person name="Klopp C."/>
            <person name="Cedric C."/>
            <person name="Louis A."/>
            <person name="Berthelot C."/>
            <person name="Parey E."/>
            <person name="Roest Crollius H."/>
            <person name="Montfort J."/>
            <person name="Robinson-Rechavi M."/>
            <person name="Bucao C."/>
            <person name="Bouchez O."/>
            <person name="Gislard M."/>
            <person name="Lluch J."/>
            <person name="Milhes M."/>
            <person name="Lampietro C."/>
            <person name="Lopez Roques C."/>
            <person name="Donnadieu C."/>
            <person name="Braasch I."/>
            <person name="Desvignes T."/>
            <person name="Postlethwait J."/>
            <person name="Bobe J."/>
            <person name="Guiguen Y."/>
            <person name="Dirks R."/>
        </authorList>
    </citation>
    <scope>NUCLEOTIDE SEQUENCE</scope>
    <source>
        <strain evidence="2">Tag_6206</strain>
        <tissue evidence="2">Liver</tissue>
    </source>
</reference>